<reference evidence="5" key="1">
    <citation type="submission" date="2022-10" db="EMBL/GenBank/DDBJ databases">
        <authorList>
            <person name="Chen Y."/>
            <person name="Dougan E. K."/>
            <person name="Chan C."/>
            <person name="Rhodes N."/>
            <person name="Thang M."/>
        </authorList>
    </citation>
    <scope>NUCLEOTIDE SEQUENCE</scope>
</reference>
<dbReference type="InterPro" id="IPR001584">
    <property type="entry name" value="Integrase_cat-core"/>
</dbReference>
<dbReference type="EMBL" id="CAMXCT030006716">
    <property type="protein sequence ID" value="CAL4806141.1"/>
    <property type="molecule type" value="Genomic_DNA"/>
</dbReference>
<feature type="transmembrane region" description="Helical" evidence="3">
    <location>
        <begin position="1651"/>
        <end position="1669"/>
    </location>
</feature>
<feature type="domain" description="Integrase catalytic" evidence="4">
    <location>
        <begin position="431"/>
        <end position="613"/>
    </location>
</feature>
<organism evidence="5">
    <name type="scientific">Cladocopium goreaui</name>
    <dbReference type="NCBI Taxonomy" id="2562237"/>
    <lineage>
        <taxon>Eukaryota</taxon>
        <taxon>Sar</taxon>
        <taxon>Alveolata</taxon>
        <taxon>Dinophyceae</taxon>
        <taxon>Suessiales</taxon>
        <taxon>Symbiodiniaceae</taxon>
        <taxon>Cladocopium</taxon>
    </lineage>
</organism>
<dbReference type="PROSITE" id="PS50994">
    <property type="entry name" value="INTEGRASE"/>
    <property type="match status" value="1"/>
</dbReference>
<evidence type="ECO:0000256" key="1">
    <source>
        <dbReference type="SAM" id="Coils"/>
    </source>
</evidence>
<sequence length="1887" mass="213322">MKCARTSSATSTTITDCVPAWPKSLHHVWHSHLYKCERCQLGRQSPPGLEHSLIPGECRHAVYPTADGKRPRKNPGTSANPVADWKKEAKKSPMEDVKLEFPKPMAMSAESRVYWKAVLLQVIQEALAIFSEATDIGKDYQHWVLDQTLLAIIRDLTSKVMYLKGVKVCLRPTTMAAPEPQLSTHTAPLRVQIHGTVKHWIMDELQDLTTCSKRQIEQPVSIDAWQITLFGKELGEGGVHADSVAKSAPRTPNPSTVPKTPNPLTSSPSTPALPSQSSQPARASAPSTPPPAVTSVFSDDEDDQQPQHQPAQAQVSVEEPPNDPSNAAGNVADEQERPYEDEAIEQFKPRNIVATKPLYDFKKVFQRLPQLAKEKPQTAARLLLGLHEKYWHAPPSDLKNLLARVGMPVEVLNLVSDAVMKCQICRRYVRLPNRPQHKIHNAGTFNQCIQGDLFKLFGTWIFILVDEATRYKVAVTTNGREGQELQQKLLEHWMRFFGPPGSIIMDQESSLMSHDMAAEFERLNIERKPKGTTAGSAGAQHTSTGLVERHTGLMKLTMLKLKAELDRQGIVAETSEIAMESAMAHNCTLNYGGVTPAMAVFGVLPRGFYNDESPGVLASAGALQTDLTTFEKALRIRQMPLLKTEQHVPIAPEHIALTPLPWFQVEFYREVQGDVGWRGPALLLRLDPDEGIAIIQYQGRPYLVAIRHIRPHVQTYLNNNDGLKLNDKAEDELFDLMKMSEGVPPYNKRFLGHLPEHKVHGVVWRQVPGDGHFDTNMYQKLHTISLSLTSRSVSGMIYGRSMKFIKPPRNTTGYLITWNLGSVKYHIQEHWSADPIKMKKVAATKQDDICAIYLFYHVTNQEEATSIEWKKSKPMETEQSHVPQPDHSPGHSDGGEMDVEKHGVKRDGMESRTVTMASEKKKPRTEYWSSHSVCYNASSLHYLMERRQHIKLGVPDSWTGTQLWAENDLTNRLFFDQEQHQRQCCAHQNSAFLFHIGASQDSILHVDLRTSDVWRVDTEHDDISEQDVFSIWPQVEEADRHEVSQFVQEGAFRKLHRDAFTDDMVIIDARWVRKYKKTNDGKKKVKSRLCARGCLDKQKDMLTTRSTTATRLSQRLLLSTAAVFDFQVESWDIAGAFLKGLNFNEIRRMLRKMGVNSPVRQVVLLPPPNVWRHLASLCPDFAVRDPSQWGLLCLKPVYGLNDAPLAWQLCLREYLTEIQGVSSVLDENSWRWKGPDNSIAAVCTCHVDDIALAAPQSWLDEHYEAFVRKFKKVSRQRLPFEHCGAKYERIPDGYRMIQNDFCAKMVPAKISSDRKDSDRLSAEETTSYRSILGALLWLTATRLDLISDVSHLATHVTSAEIKHLRQANQVLKRAQDKDFIDVGLYFRKLDPRKGLRLACFHDSSSHTKEKAYAHEGVLIMLMEDHVKPRDGEYDITCTDAQAQLHGGHAHVLWSHGAKAKRISYSTSHAETLASISGHEAAVLVSVRISEMLHQSRQPALQQLAAIQEAGNPQLAIDDYGDCNDVFQLVTGCKTLPQDKSQRIYVLSLRESRLAGRIRWMILTPTRSMAADALTKPMLSKQMMMILTSGVLEMQNKETHHIQMKRLPPKYEIEEQDLETEDPVLIQKYEKEKMNPGNLWWTPMFAAFKRGMFPFAALLVLSSLPGAYAADDMVNHGSLDNTLFYALAFFTVAILVFERFAMQLGSRFLAWAQVTISRQSSLSSASPIARSNQSSMASARSSMALASPTMESKTVQTTEHKTNRLWNEHEMSQPSSSTSFELRYQQVEQALKEKDRELTKAMDEITKMKQTIQKNTTSYMQRIKDMQKQNDVLRNQLGMANAPKLDSEHVPEQLFYTPHGECFHVQSCPALCNTTGRPFKLAKCKRCF</sequence>
<dbReference type="InterPro" id="IPR036397">
    <property type="entry name" value="RNaseH_sf"/>
</dbReference>
<feature type="region of interest" description="Disordered" evidence="2">
    <location>
        <begin position="1738"/>
        <end position="1778"/>
    </location>
</feature>
<keyword evidence="1" id="KW-0175">Coiled coil</keyword>
<reference evidence="6 7" key="2">
    <citation type="submission" date="2024-05" db="EMBL/GenBank/DDBJ databases">
        <authorList>
            <person name="Chen Y."/>
            <person name="Shah S."/>
            <person name="Dougan E. K."/>
            <person name="Thang M."/>
            <person name="Chan C."/>
        </authorList>
    </citation>
    <scope>NUCLEOTIDE SEQUENCE [LARGE SCALE GENOMIC DNA]</scope>
</reference>
<evidence type="ECO:0000256" key="3">
    <source>
        <dbReference type="SAM" id="Phobius"/>
    </source>
</evidence>
<feature type="region of interest" description="Disordered" evidence="2">
    <location>
        <begin position="867"/>
        <end position="918"/>
    </location>
</feature>
<comment type="caution">
    <text evidence="5">The sequence shown here is derived from an EMBL/GenBank/DDBJ whole genome shotgun (WGS) entry which is preliminary data.</text>
</comment>
<dbReference type="EMBL" id="CAMXCT020006716">
    <property type="protein sequence ID" value="CAL1172204.1"/>
    <property type="molecule type" value="Genomic_DNA"/>
</dbReference>
<evidence type="ECO:0000313" key="6">
    <source>
        <dbReference type="EMBL" id="CAL4806141.1"/>
    </source>
</evidence>
<keyword evidence="7" id="KW-1185">Reference proteome</keyword>
<dbReference type="GO" id="GO:0015074">
    <property type="term" value="P:DNA integration"/>
    <property type="evidence" value="ECO:0007669"/>
    <property type="project" value="InterPro"/>
</dbReference>
<gene>
    <name evidence="5" type="ORF">C1SCF055_LOCUS43364</name>
</gene>
<dbReference type="Gene3D" id="3.30.420.10">
    <property type="entry name" value="Ribonuclease H-like superfamily/Ribonuclease H"/>
    <property type="match status" value="1"/>
</dbReference>
<feature type="compositionally biased region" description="Basic and acidic residues" evidence="2">
    <location>
        <begin position="888"/>
        <end position="910"/>
    </location>
</feature>
<feature type="transmembrane region" description="Helical" evidence="3">
    <location>
        <begin position="1681"/>
        <end position="1700"/>
    </location>
</feature>
<accession>A0A9P1GPN6</accession>
<evidence type="ECO:0000313" key="7">
    <source>
        <dbReference type="Proteomes" id="UP001152797"/>
    </source>
</evidence>
<dbReference type="OrthoDB" id="444049at2759"/>
<proteinExistence type="predicted"/>
<feature type="coiled-coil region" evidence="1">
    <location>
        <begin position="1783"/>
        <end position="1810"/>
    </location>
</feature>
<dbReference type="EMBL" id="CAMXCT010006716">
    <property type="protein sequence ID" value="CAI4018829.1"/>
    <property type="molecule type" value="Genomic_DNA"/>
</dbReference>
<dbReference type="GO" id="GO:0003676">
    <property type="term" value="F:nucleic acid binding"/>
    <property type="evidence" value="ECO:0007669"/>
    <property type="project" value="InterPro"/>
</dbReference>
<keyword evidence="3" id="KW-0812">Transmembrane</keyword>
<evidence type="ECO:0000313" key="5">
    <source>
        <dbReference type="EMBL" id="CAI4018829.1"/>
    </source>
</evidence>
<keyword evidence="3" id="KW-1133">Transmembrane helix</keyword>
<dbReference type="InterPro" id="IPR012337">
    <property type="entry name" value="RNaseH-like_sf"/>
</dbReference>
<evidence type="ECO:0000259" key="4">
    <source>
        <dbReference type="PROSITE" id="PS50994"/>
    </source>
</evidence>
<dbReference type="Proteomes" id="UP001152797">
    <property type="component" value="Unassembled WGS sequence"/>
</dbReference>
<protein>
    <submittedName>
        <fullName evidence="6">Retrovirus-related Pol polyprotein from transposon RE2 (Retro element 2) (AtRE2)</fullName>
    </submittedName>
</protein>
<feature type="compositionally biased region" description="Basic and acidic residues" evidence="2">
    <location>
        <begin position="1757"/>
        <end position="1770"/>
    </location>
</feature>
<evidence type="ECO:0000256" key="2">
    <source>
        <dbReference type="SAM" id="MobiDB-lite"/>
    </source>
</evidence>
<feature type="compositionally biased region" description="Basic and acidic residues" evidence="2">
    <location>
        <begin position="868"/>
        <end position="879"/>
    </location>
</feature>
<feature type="compositionally biased region" description="Low complexity" evidence="2">
    <location>
        <begin position="262"/>
        <end position="286"/>
    </location>
</feature>
<keyword evidence="3" id="KW-0472">Membrane</keyword>
<feature type="region of interest" description="Disordered" evidence="2">
    <location>
        <begin position="242"/>
        <end position="337"/>
    </location>
</feature>
<name>A0A9P1GPN6_9DINO</name>
<dbReference type="SUPFAM" id="SSF53098">
    <property type="entry name" value="Ribonuclease H-like"/>
    <property type="match status" value="1"/>
</dbReference>